<sequence>MTGSTSRNPEYETGAEPTNRKYRTRASQRRPRRKQLARIGRSAPLKILLDEYSLRKEEVKEKGGRGGRGRRGKRRKKRKKERRRRKRRKKRKKRRNGGLDSHTIMKNYLWGYFPKIAPWKWCACRRFFSHLYLPLPVEDCLPECR</sequence>
<dbReference type="AlphaFoldDB" id="A0A5B7G7I3"/>
<evidence type="ECO:0000256" key="1">
    <source>
        <dbReference type="SAM" id="MobiDB-lite"/>
    </source>
</evidence>
<evidence type="ECO:0000313" key="3">
    <source>
        <dbReference type="Proteomes" id="UP000324222"/>
    </source>
</evidence>
<protein>
    <submittedName>
        <fullName evidence="2">Uncharacterized protein</fullName>
    </submittedName>
</protein>
<feature type="compositionally biased region" description="Basic residues" evidence="1">
    <location>
        <begin position="65"/>
        <end position="96"/>
    </location>
</feature>
<comment type="caution">
    <text evidence="2">The sequence shown here is derived from an EMBL/GenBank/DDBJ whole genome shotgun (WGS) entry which is preliminary data.</text>
</comment>
<gene>
    <name evidence="2" type="ORF">E2C01_046952</name>
</gene>
<reference evidence="2 3" key="1">
    <citation type="submission" date="2019-05" db="EMBL/GenBank/DDBJ databases">
        <title>Another draft genome of Portunus trituberculatus and its Hox gene families provides insights of decapod evolution.</title>
        <authorList>
            <person name="Jeong J.-H."/>
            <person name="Song I."/>
            <person name="Kim S."/>
            <person name="Choi T."/>
            <person name="Kim D."/>
            <person name="Ryu S."/>
            <person name="Kim W."/>
        </authorList>
    </citation>
    <scope>NUCLEOTIDE SEQUENCE [LARGE SCALE GENOMIC DNA]</scope>
    <source>
        <tissue evidence="2">Muscle</tissue>
    </source>
</reference>
<evidence type="ECO:0000313" key="2">
    <source>
        <dbReference type="EMBL" id="MPC53068.1"/>
    </source>
</evidence>
<keyword evidence="3" id="KW-1185">Reference proteome</keyword>
<feature type="region of interest" description="Disordered" evidence="1">
    <location>
        <begin position="58"/>
        <end position="100"/>
    </location>
</feature>
<accession>A0A5B7G7I3</accession>
<feature type="region of interest" description="Disordered" evidence="1">
    <location>
        <begin position="1"/>
        <end position="40"/>
    </location>
</feature>
<name>A0A5B7G7I3_PORTR</name>
<feature type="compositionally biased region" description="Basic residues" evidence="1">
    <location>
        <begin position="20"/>
        <end position="36"/>
    </location>
</feature>
<dbReference type="EMBL" id="VSRR010011361">
    <property type="protein sequence ID" value="MPC53068.1"/>
    <property type="molecule type" value="Genomic_DNA"/>
</dbReference>
<proteinExistence type="predicted"/>
<organism evidence="2 3">
    <name type="scientific">Portunus trituberculatus</name>
    <name type="common">Swimming crab</name>
    <name type="synonym">Neptunus trituberculatus</name>
    <dbReference type="NCBI Taxonomy" id="210409"/>
    <lineage>
        <taxon>Eukaryota</taxon>
        <taxon>Metazoa</taxon>
        <taxon>Ecdysozoa</taxon>
        <taxon>Arthropoda</taxon>
        <taxon>Crustacea</taxon>
        <taxon>Multicrustacea</taxon>
        <taxon>Malacostraca</taxon>
        <taxon>Eumalacostraca</taxon>
        <taxon>Eucarida</taxon>
        <taxon>Decapoda</taxon>
        <taxon>Pleocyemata</taxon>
        <taxon>Brachyura</taxon>
        <taxon>Eubrachyura</taxon>
        <taxon>Portunoidea</taxon>
        <taxon>Portunidae</taxon>
        <taxon>Portuninae</taxon>
        <taxon>Portunus</taxon>
    </lineage>
</organism>
<dbReference type="Proteomes" id="UP000324222">
    <property type="component" value="Unassembled WGS sequence"/>
</dbReference>